<evidence type="ECO:0000313" key="3">
    <source>
        <dbReference type="Proteomes" id="UP001415857"/>
    </source>
</evidence>
<reference evidence="2 3" key="1">
    <citation type="journal article" date="2024" name="Plant J.">
        <title>Genome sequences and population genomics reveal climatic adaptation and genomic divergence between two closely related sweetgum species.</title>
        <authorList>
            <person name="Xu W.Q."/>
            <person name="Ren C.Q."/>
            <person name="Zhang X.Y."/>
            <person name="Comes H.P."/>
            <person name="Liu X.H."/>
            <person name="Li Y.G."/>
            <person name="Kettle C.J."/>
            <person name="Jalonen R."/>
            <person name="Gaisberger H."/>
            <person name="Ma Y.Z."/>
            <person name="Qiu Y.X."/>
        </authorList>
    </citation>
    <scope>NUCLEOTIDE SEQUENCE [LARGE SCALE GENOMIC DNA]</scope>
    <source>
        <strain evidence="2">Hangzhou</strain>
    </source>
</reference>
<name>A0AAP0NLH5_LIQFO</name>
<dbReference type="Proteomes" id="UP001415857">
    <property type="component" value="Unassembled WGS sequence"/>
</dbReference>
<dbReference type="EMBL" id="JBBPBK010000013">
    <property type="protein sequence ID" value="KAK9272599.1"/>
    <property type="molecule type" value="Genomic_DNA"/>
</dbReference>
<comment type="caution">
    <text evidence="2">The sequence shown here is derived from an EMBL/GenBank/DDBJ whole genome shotgun (WGS) entry which is preliminary data.</text>
</comment>
<proteinExistence type="predicted"/>
<sequence length="60" mass="6499">MEAEREEGLIGCAGNKLIDATFQERGAQVLSVEPNSKCPWTSGPDLSDEMMEYGPVSKPV</sequence>
<evidence type="ECO:0000313" key="2">
    <source>
        <dbReference type="EMBL" id="KAK9272599.1"/>
    </source>
</evidence>
<evidence type="ECO:0000256" key="1">
    <source>
        <dbReference type="SAM" id="MobiDB-lite"/>
    </source>
</evidence>
<keyword evidence="3" id="KW-1185">Reference proteome</keyword>
<accession>A0AAP0NLH5</accession>
<protein>
    <submittedName>
        <fullName evidence="2">Uncharacterized protein</fullName>
    </submittedName>
</protein>
<dbReference type="AlphaFoldDB" id="A0AAP0NLH5"/>
<gene>
    <name evidence="2" type="ORF">L1049_002973</name>
</gene>
<organism evidence="2 3">
    <name type="scientific">Liquidambar formosana</name>
    <name type="common">Formosan gum</name>
    <dbReference type="NCBI Taxonomy" id="63359"/>
    <lineage>
        <taxon>Eukaryota</taxon>
        <taxon>Viridiplantae</taxon>
        <taxon>Streptophyta</taxon>
        <taxon>Embryophyta</taxon>
        <taxon>Tracheophyta</taxon>
        <taxon>Spermatophyta</taxon>
        <taxon>Magnoliopsida</taxon>
        <taxon>eudicotyledons</taxon>
        <taxon>Gunneridae</taxon>
        <taxon>Pentapetalae</taxon>
        <taxon>Saxifragales</taxon>
        <taxon>Altingiaceae</taxon>
        <taxon>Liquidambar</taxon>
    </lineage>
</organism>
<feature type="region of interest" description="Disordered" evidence="1">
    <location>
        <begin position="36"/>
        <end position="60"/>
    </location>
</feature>